<evidence type="ECO:0000313" key="2">
    <source>
        <dbReference type="EMBL" id="MBJ3774369.1"/>
    </source>
</evidence>
<dbReference type="RefSeq" id="WP_211109995.1">
    <property type="nucleotide sequence ID" value="NZ_JAEKJA010000001.1"/>
</dbReference>
<accession>A0A934IN01</accession>
<reference evidence="2" key="1">
    <citation type="submission" date="2020-12" db="EMBL/GenBank/DDBJ databases">
        <title>Bacterial taxonomy.</title>
        <authorList>
            <person name="Pan X."/>
        </authorList>
    </citation>
    <scope>NUCLEOTIDE SEQUENCE</scope>
    <source>
        <strain evidence="2">B2012</strain>
    </source>
</reference>
<name>A0A934IN01_9HYPH</name>
<keyword evidence="3" id="KW-1185">Reference proteome</keyword>
<evidence type="ECO:0000259" key="1">
    <source>
        <dbReference type="PROSITE" id="PS51186"/>
    </source>
</evidence>
<dbReference type="InterPro" id="IPR016181">
    <property type="entry name" value="Acyl_CoA_acyltransferase"/>
</dbReference>
<dbReference type="InterPro" id="IPR000182">
    <property type="entry name" value="GNAT_dom"/>
</dbReference>
<evidence type="ECO:0000313" key="3">
    <source>
        <dbReference type="Proteomes" id="UP000609531"/>
    </source>
</evidence>
<dbReference type="GO" id="GO:0016747">
    <property type="term" value="F:acyltransferase activity, transferring groups other than amino-acyl groups"/>
    <property type="evidence" value="ECO:0007669"/>
    <property type="project" value="InterPro"/>
</dbReference>
<dbReference type="PROSITE" id="PS51186">
    <property type="entry name" value="GNAT"/>
    <property type="match status" value="1"/>
</dbReference>
<dbReference type="CDD" id="cd04301">
    <property type="entry name" value="NAT_SF"/>
    <property type="match status" value="1"/>
</dbReference>
<comment type="caution">
    <text evidence="2">The sequence shown here is derived from an EMBL/GenBank/DDBJ whole genome shotgun (WGS) entry which is preliminary data.</text>
</comment>
<sequence length="169" mass="17565">MGGGEIGIVIERETEADFPAIDRVVTAAFDRGAERDLVRRLREDGDMAISLVARQDGEVVGHVAFSQMTAPLPAVGLAPLSVVLAAQRLGIGSALVRAGLEAARRGGWEVAFVLGEPAYYERFGFSAEAAAPFASPYAGPYFLALALSDGALDGRAGPVAYAPAFDALA</sequence>
<gene>
    <name evidence="2" type="ORF">JCR33_01635</name>
</gene>
<dbReference type="AlphaFoldDB" id="A0A934IN01"/>
<dbReference type="Gene3D" id="3.40.630.30">
    <property type="match status" value="1"/>
</dbReference>
<dbReference type="Proteomes" id="UP000609531">
    <property type="component" value="Unassembled WGS sequence"/>
</dbReference>
<organism evidence="2 3">
    <name type="scientific">Acuticoccus mangrovi</name>
    <dbReference type="NCBI Taxonomy" id="2796142"/>
    <lineage>
        <taxon>Bacteria</taxon>
        <taxon>Pseudomonadati</taxon>
        <taxon>Pseudomonadota</taxon>
        <taxon>Alphaproteobacteria</taxon>
        <taxon>Hyphomicrobiales</taxon>
        <taxon>Amorphaceae</taxon>
        <taxon>Acuticoccus</taxon>
    </lineage>
</organism>
<dbReference type="SUPFAM" id="SSF55729">
    <property type="entry name" value="Acyl-CoA N-acyltransferases (Nat)"/>
    <property type="match status" value="1"/>
</dbReference>
<dbReference type="EMBL" id="JAEKJA010000001">
    <property type="protein sequence ID" value="MBJ3774369.1"/>
    <property type="molecule type" value="Genomic_DNA"/>
</dbReference>
<proteinExistence type="predicted"/>
<dbReference type="Pfam" id="PF00583">
    <property type="entry name" value="Acetyltransf_1"/>
    <property type="match status" value="1"/>
</dbReference>
<feature type="domain" description="N-acetyltransferase" evidence="1">
    <location>
        <begin position="8"/>
        <end position="148"/>
    </location>
</feature>
<protein>
    <submittedName>
        <fullName evidence="2">N-acetyltransferase</fullName>
    </submittedName>
</protein>